<dbReference type="AlphaFoldDB" id="A0A382E8N3"/>
<accession>A0A382E8N3</accession>
<name>A0A382E8N3_9ZZZZ</name>
<reference evidence="2" key="1">
    <citation type="submission" date="2018-05" db="EMBL/GenBank/DDBJ databases">
        <authorList>
            <person name="Lanie J.A."/>
            <person name="Ng W.-L."/>
            <person name="Kazmierczak K.M."/>
            <person name="Andrzejewski T.M."/>
            <person name="Davidsen T.M."/>
            <person name="Wayne K.J."/>
            <person name="Tettelin H."/>
            <person name="Glass J.I."/>
            <person name="Rusch D."/>
            <person name="Podicherti R."/>
            <person name="Tsui H.-C.T."/>
            <person name="Winkler M.E."/>
        </authorList>
    </citation>
    <scope>NUCLEOTIDE SEQUENCE</scope>
</reference>
<evidence type="ECO:0000259" key="1">
    <source>
        <dbReference type="Pfam" id="PF12728"/>
    </source>
</evidence>
<dbReference type="InterPro" id="IPR041657">
    <property type="entry name" value="HTH_17"/>
</dbReference>
<dbReference type="SUPFAM" id="SSF46955">
    <property type="entry name" value="Putative DNA-binding domain"/>
    <property type="match status" value="1"/>
</dbReference>
<proteinExistence type="predicted"/>
<dbReference type="Pfam" id="PF12728">
    <property type="entry name" value="HTH_17"/>
    <property type="match status" value="1"/>
</dbReference>
<feature type="domain" description="Helix-turn-helix" evidence="1">
    <location>
        <begin position="27"/>
        <end position="74"/>
    </location>
</feature>
<organism evidence="2">
    <name type="scientific">marine metagenome</name>
    <dbReference type="NCBI Taxonomy" id="408172"/>
    <lineage>
        <taxon>unclassified sequences</taxon>
        <taxon>metagenomes</taxon>
        <taxon>ecological metagenomes</taxon>
    </lineage>
</organism>
<sequence length="114" mass="13167">MIKQRRIKGRGNRLTVNHKVQEECFVDIRTASRIIGIKPKTLYSWTSQRKIPHYRANGKLLFNAKEIIDFVKEGRINIDKSKNEAKIIIGNTMGFRNNSLDSGQVVSRARRDNV</sequence>
<dbReference type="InterPro" id="IPR009061">
    <property type="entry name" value="DNA-bd_dom_put_sf"/>
</dbReference>
<dbReference type="EMBL" id="UINC01043143">
    <property type="protein sequence ID" value="SVB46759.1"/>
    <property type="molecule type" value="Genomic_DNA"/>
</dbReference>
<gene>
    <name evidence="2" type="ORF">METZ01_LOCUS199613</name>
</gene>
<protein>
    <recommendedName>
        <fullName evidence="1">Helix-turn-helix domain-containing protein</fullName>
    </recommendedName>
</protein>
<evidence type="ECO:0000313" key="2">
    <source>
        <dbReference type="EMBL" id="SVB46759.1"/>
    </source>
</evidence>